<dbReference type="Proteomes" id="UP000179157">
    <property type="component" value="Unassembled WGS sequence"/>
</dbReference>
<name>A0A1F5US05_FRAXR</name>
<accession>A0A1F5US05</accession>
<dbReference type="AlphaFoldDB" id="A0A1F5US05"/>
<sequence length="137" mass="15430">MNEDPSWHLWDPNANKDRDLDIAVARILGDVVWSEKRHSGAHEKDVLWWCQPAGIPGDPFPLAYYSQSYGAIPMLLEFMAGQGYSIFVEIKPETGWHISMWRDGGGNEWPSAYDDVPEAICRLIVRMVGVPGEKDAS</sequence>
<comment type="caution">
    <text evidence="1">The sequence shown here is derived from an EMBL/GenBank/DDBJ whole genome shotgun (WGS) entry which is preliminary data.</text>
</comment>
<proteinExistence type="predicted"/>
<gene>
    <name evidence="1" type="ORF">A2Z21_09345</name>
</gene>
<reference evidence="1 2" key="1">
    <citation type="journal article" date="2016" name="Nat. Commun.">
        <title>Thousands of microbial genomes shed light on interconnected biogeochemical processes in an aquifer system.</title>
        <authorList>
            <person name="Anantharaman K."/>
            <person name="Brown C.T."/>
            <person name="Hug L.A."/>
            <person name="Sharon I."/>
            <person name="Castelle C.J."/>
            <person name="Probst A.J."/>
            <person name="Thomas B.C."/>
            <person name="Singh A."/>
            <person name="Wilkins M.J."/>
            <person name="Karaoz U."/>
            <person name="Brodie E.L."/>
            <person name="Williams K.H."/>
            <person name="Hubbard S.S."/>
            <person name="Banfield J.F."/>
        </authorList>
    </citation>
    <scope>NUCLEOTIDE SEQUENCE [LARGE SCALE GENOMIC DNA]</scope>
    <source>
        <strain evidence="2">RBG_16_55_9</strain>
    </source>
</reference>
<evidence type="ECO:0000313" key="1">
    <source>
        <dbReference type="EMBL" id="OGF53944.1"/>
    </source>
</evidence>
<evidence type="ECO:0000313" key="2">
    <source>
        <dbReference type="Proteomes" id="UP000179157"/>
    </source>
</evidence>
<dbReference type="EMBL" id="MFGX01000093">
    <property type="protein sequence ID" value="OGF53944.1"/>
    <property type="molecule type" value="Genomic_DNA"/>
</dbReference>
<dbReference type="STRING" id="1817864.A2Z21_09345"/>
<organism evidence="1 2">
    <name type="scientific">Fraserbacteria sp. (strain RBG_16_55_9)</name>
    <dbReference type="NCBI Taxonomy" id="1817864"/>
    <lineage>
        <taxon>Bacteria</taxon>
        <taxon>Candidatus Fraseribacteriota</taxon>
    </lineage>
</organism>
<protein>
    <submittedName>
        <fullName evidence="1">Uncharacterized protein</fullName>
    </submittedName>
</protein>